<protein>
    <submittedName>
        <fullName evidence="2">Alpha/beta-hydrolase</fullName>
    </submittedName>
</protein>
<dbReference type="InParanoid" id="A0A401G7Z4"/>
<evidence type="ECO:0000313" key="3">
    <source>
        <dbReference type="Proteomes" id="UP000287166"/>
    </source>
</evidence>
<reference evidence="2 3" key="1">
    <citation type="journal article" date="2018" name="Sci. Rep.">
        <title>Genome sequence of the cauliflower mushroom Sparassis crispa (Hanabiratake) and its association with beneficial usage.</title>
        <authorList>
            <person name="Kiyama R."/>
            <person name="Furutani Y."/>
            <person name="Kawaguchi K."/>
            <person name="Nakanishi T."/>
        </authorList>
    </citation>
    <scope>NUCLEOTIDE SEQUENCE [LARGE SCALE GENOMIC DNA]</scope>
</reference>
<sequence>MVDLNNFPLAVSHSMEALPASSRIRSIYPEDIFPNGSYVQLPYGRVRFWLLGPDNGPRVVLIHGLSTPGITWLKVAPYLAERGFRVLVYDLYGKGYSEAPKTPYHVNLFITQLALLLQYIEWDHAHIAGLSMGGAITAAFTATLPHLVSGKVILIASGGVKDRPAQMPEPSAVDPIPQYTELRLLQTEHLPGYKTGVASCFIDGPIFGIRWAFDRLGDVHVASGKILQTLILHGTADSVVDFGQALEIKSHIPTAKLIAVEGAGHDLTLRHEHWEQVAEHMYEFLK</sequence>
<dbReference type="Proteomes" id="UP000287166">
    <property type="component" value="Unassembled WGS sequence"/>
</dbReference>
<keyword evidence="2" id="KW-0378">Hydrolase</keyword>
<dbReference type="PANTHER" id="PTHR43194:SF2">
    <property type="entry name" value="PEROXISOMAL MEMBRANE PROTEIN LPX1"/>
    <property type="match status" value="1"/>
</dbReference>
<dbReference type="Gene3D" id="3.40.50.1820">
    <property type="entry name" value="alpha/beta hydrolase"/>
    <property type="match status" value="1"/>
</dbReference>
<dbReference type="AlphaFoldDB" id="A0A401G7Z4"/>
<dbReference type="InterPro" id="IPR050228">
    <property type="entry name" value="Carboxylesterase_BioH"/>
</dbReference>
<evidence type="ECO:0000313" key="2">
    <source>
        <dbReference type="EMBL" id="GBE78277.1"/>
    </source>
</evidence>
<dbReference type="EMBL" id="BFAD01000001">
    <property type="protein sequence ID" value="GBE78277.1"/>
    <property type="molecule type" value="Genomic_DNA"/>
</dbReference>
<feature type="domain" description="AB hydrolase-1" evidence="1">
    <location>
        <begin position="57"/>
        <end position="157"/>
    </location>
</feature>
<gene>
    <name evidence="2" type="ORF">SCP_0111600</name>
</gene>
<dbReference type="OrthoDB" id="408373at2759"/>
<comment type="caution">
    <text evidence="2">The sequence shown here is derived from an EMBL/GenBank/DDBJ whole genome shotgun (WGS) entry which is preliminary data.</text>
</comment>
<accession>A0A401G7Z4</accession>
<dbReference type="GO" id="GO:0016787">
    <property type="term" value="F:hydrolase activity"/>
    <property type="evidence" value="ECO:0007669"/>
    <property type="project" value="UniProtKB-KW"/>
</dbReference>
<dbReference type="GeneID" id="38775194"/>
<dbReference type="PANTHER" id="PTHR43194">
    <property type="entry name" value="HYDROLASE ALPHA/BETA FOLD FAMILY"/>
    <property type="match status" value="1"/>
</dbReference>
<dbReference type="Pfam" id="PF00561">
    <property type="entry name" value="Abhydrolase_1"/>
    <property type="match status" value="1"/>
</dbReference>
<name>A0A401G7Z4_9APHY</name>
<organism evidence="2 3">
    <name type="scientific">Sparassis crispa</name>
    <dbReference type="NCBI Taxonomy" id="139825"/>
    <lineage>
        <taxon>Eukaryota</taxon>
        <taxon>Fungi</taxon>
        <taxon>Dikarya</taxon>
        <taxon>Basidiomycota</taxon>
        <taxon>Agaricomycotina</taxon>
        <taxon>Agaricomycetes</taxon>
        <taxon>Polyporales</taxon>
        <taxon>Sparassidaceae</taxon>
        <taxon>Sparassis</taxon>
    </lineage>
</organism>
<dbReference type="STRING" id="139825.A0A401G7Z4"/>
<dbReference type="InterPro" id="IPR000073">
    <property type="entry name" value="AB_hydrolase_1"/>
</dbReference>
<proteinExistence type="predicted"/>
<dbReference type="RefSeq" id="XP_027609190.1">
    <property type="nucleotide sequence ID" value="XM_027753389.1"/>
</dbReference>
<keyword evidence="3" id="KW-1185">Reference proteome</keyword>
<dbReference type="SUPFAM" id="SSF53474">
    <property type="entry name" value="alpha/beta-Hydrolases"/>
    <property type="match status" value="1"/>
</dbReference>
<evidence type="ECO:0000259" key="1">
    <source>
        <dbReference type="Pfam" id="PF00561"/>
    </source>
</evidence>
<dbReference type="PRINTS" id="PR00111">
    <property type="entry name" value="ABHYDROLASE"/>
</dbReference>
<dbReference type="InterPro" id="IPR029058">
    <property type="entry name" value="AB_hydrolase_fold"/>
</dbReference>